<organism evidence="2 3">
    <name type="scientific">Cladophialophora carrionii CBS 160.54</name>
    <dbReference type="NCBI Taxonomy" id="1279043"/>
    <lineage>
        <taxon>Eukaryota</taxon>
        <taxon>Fungi</taxon>
        <taxon>Dikarya</taxon>
        <taxon>Ascomycota</taxon>
        <taxon>Pezizomycotina</taxon>
        <taxon>Eurotiomycetes</taxon>
        <taxon>Chaetothyriomycetidae</taxon>
        <taxon>Chaetothyriales</taxon>
        <taxon>Herpotrichiellaceae</taxon>
        <taxon>Cladophialophora</taxon>
    </lineage>
</organism>
<feature type="compositionally biased region" description="Polar residues" evidence="1">
    <location>
        <begin position="1"/>
        <end position="26"/>
    </location>
</feature>
<dbReference type="GeneID" id="19986318"/>
<dbReference type="AlphaFoldDB" id="V9D5B8"/>
<feature type="compositionally biased region" description="Acidic residues" evidence="1">
    <location>
        <begin position="273"/>
        <end position="300"/>
    </location>
</feature>
<feature type="compositionally biased region" description="Polar residues" evidence="1">
    <location>
        <begin position="71"/>
        <end position="81"/>
    </location>
</feature>
<evidence type="ECO:0000256" key="1">
    <source>
        <dbReference type="SAM" id="MobiDB-lite"/>
    </source>
</evidence>
<protein>
    <submittedName>
        <fullName evidence="2">Uncharacterized protein</fullName>
    </submittedName>
</protein>
<proteinExistence type="predicted"/>
<feature type="compositionally biased region" description="Low complexity" evidence="1">
    <location>
        <begin position="53"/>
        <end position="63"/>
    </location>
</feature>
<accession>V9D5B8</accession>
<feature type="region of interest" description="Disordered" evidence="1">
    <location>
        <begin position="271"/>
        <end position="319"/>
    </location>
</feature>
<feature type="compositionally biased region" description="Basic and acidic residues" evidence="1">
    <location>
        <begin position="301"/>
        <end position="313"/>
    </location>
</feature>
<evidence type="ECO:0000313" key="2">
    <source>
        <dbReference type="EMBL" id="ETI21478.1"/>
    </source>
</evidence>
<reference evidence="2 3" key="1">
    <citation type="submission" date="2013-03" db="EMBL/GenBank/DDBJ databases">
        <title>The Genome Sequence of Cladophialophora carrionii CBS 160.54.</title>
        <authorList>
            <consortium name="The Broad Institute Genomics Platform"/>
            <person name="Cuomo C."/>
            <person name="de Hoog S."/>
            <person name="Gorbushina A."/>
            <person name="Walker B."/>
            <person name="Young S.K."/>
            <person name="Zeng Q."/>
            <person name="Gargeya S."/>
            <person name="Fitzgerald M."/>
            <person name="Haas B."/>
            <person name="Abouelleil A."/>
            <person name="Allen A.W."/>
            <person name="Alvarado L."/>
            <person name="Arachchi H.M."/>
            <person name="Berlin A.M."/>
            <person name="Chapman S.B."/>
            <person name="Gainer-Dewar J."/>
            <person name="Goldberg J."/>
            <person name="Griggs A."/>
            <person name="Gujja S."/>
            <person name="Hansen M."/>
            <person name="Howarth C."/>
            <person name="Imamovic A."/>
            <person name="Ireland A."/>
            <person name="Larimer J."/>
            <person name="McCowan C."/>
            <person name="Murphy C."/>
            <person name="Pearson M."/>
            <person name="Poon T.W."/>
            <person name="Priest M."/>
            <person name="Roberts A."/>
            <person name="Saif S."/>
            <person name="Shea T."/>
            <person name="Sisk P."/>
            <person name="Sykes S."/>
            <person name="Wortman J."/>
            <person name="Nusbaum C."/>
            <person name="Birren B."/>
        </authorList>
    </citation>
    <scope>NUCLEOTIDE SEQUENCE [LARGE SCALE GENOMIC DNA]</scope>
    <source>
        <strain evidence="2 3">CBS 160.54</strain>
    </source>
</reference>
<dbReference type="Proteomes" id="UP000030678">
    <property type="component" value="Unassembled WGS sequence"/>
</dbReference>
<dbReference type="VEuPathDB" id="FungiDB:G647_07825"/>
<name>V9D5B8_9EURO</name>
<dbReference type="OrthoDB" id="5378435at2759"/>
<sequence length="370" mass="40860">MAASQQWSYPLPDMTSNTGVSANDSSYFARPSKIVKPNSRNSSPRNLGRRKTTSAAPSSSRTRSVVDHLRSNSQWQNSTAARSRPVSWHPDYFEASNFNPSPTVNGGESSCWGFSTAQVNGLITPVAYTPMNEPQIQELFTPLDDLPGMDPSLSYDGREYCRQTWTGQSKPDPYSLPLYAHVSSTQPSWQVNHMAMDPNVQTAPSSPDCLPVQNIGLDTLSLGNIETKSKDSSEELVAMGLYDSPAEVQSSSLLFGGVPGSVGKSLKLAESFEPTEQECDDEEEEVDQTDDDDDDDDDDQKDIKQEEADEKWHIPAATDYDSQSIASHLTYGMQPRPEPLATQYLATLRQMNSAYYPAEYTSHEPGYGWI</sequence>
<feature type="region of interest" description="Disordered" evidence="1">
    <location>
        <begin position="1"/>
        <end position="82"/>
    </location>
</feature>
<evidence type="ECO:0000313" key="3">
    <source>
        <dbReference type="Proteomes" id="UP000030678"/>
    </source>
</evidence>
<dbReference type="EMBL" id="KB822707">
    <property type="protein sequence ID" value="ETI21478.1"/>
    <property type="molecule type" value="Genomic_DNA"/>
</dbReference>
<dbReference type="RefSeq" id="XP_008730359.1">
    <property type="nucleotide sequence ID" value="XM_008732137.1"/>
</dbReference>
<dbReference type="HOGENOM" id="CLU_067597_0_0_1"/>
<gene>
    <name evidence="2" type="ORF">G647_07825</name>
</gene>